<keyword evidence="2" id="KW-1185">Reference proteome</keyword>
<dbReference type="EMBL" id="BMAW01122933">
    <property type="protein sequence ID" value="GFU01119.1"/>
    <property type="molecule type" value="Genomic_DNA"/>
</dbReference>
<dbReference type="AlphaFoldDB" id="A0A8X6UE68"/>
<dbReference type="Proteomes" id="UP000887013">
    <property type="component" value="Unassembled WGS sequence"/>
</dbReference>
<protein>
    <submittedName>
        <fullName evidence="1">Uncharacterized protein</fullName>
    </submittedName>
</protein>
<comment type="caution">
    <text evidence="1">The sequence shown here is derived from an EMBL/GenBank/DDBJ whole genome shotgun (WGS) entry which is preliminary data.</text>
</comment>
<name>A0A8X6UE68_NEPPI</name>
<evidence type="ECO:0000313" key="1">
    <source>
        <dbReference type="EMBL" id="GFU01119.1"/>
    </source>
</evidence>
<proteinExistence type="predicted"/>
<organism evidence="1 2">
    <name type="scientific">Nephila pilipes</name>
    <name type="common">Giant wood spider</name>
    <name type="synonym">Nephila maculata</name>
    <dbReference type="NCBI Taxonomy" id="299642"/>
    <lineage>
        <taxon>Eukaryota</taxon>
        <taxon>Metazoa</taxon>
        <taxon>Ecdysozoa</taxon>
        <taxon>Arthropoda</taxon>
        <taxon>Chelicerata</taxon>
        <taxon>Arachnida</taxon>
        <taxon>Araneae</taxon>
        <taxon>Araneomorphae</taxon>
        <taxon>Entelegynae</taxon>
        <taxon>Araneoidea</taxon>
        <taxon>Nephilidae</taxon>
        <taxon>Nephila</taxon>
    </lineage>
</organism>
<reference evidence="1" key="1">
    <citation type="submission" date="2020-08" db="EMBL/GenBank/DDBJ databases">
        <title>Multicomponent nature underlies the extraordinary mechanical properties of spider dragline silk.</title>
        <authorList>
            <person name="Kono N."/>
            <person name="Nakamura H."/>
            <person name="Mori M."/>
            <person name="Yoshida Y."/>
            <person name="Ohtoshi R."/>
            <person name="Malay A.D."/>
            <person name="Moran D.A.P."/>
            <person name="Tomita M."/>
            <person name="Numata K."/>
            <person name="Arakawa K."/>
        </authorList>
    </citation>
    <scope>NUCLEOTIDE SEQUENCE</scope>
</reference>
<accession>A0A8X6UE68</accession>
<sequence length="114" mass="13270">MPKFATVKASYTETLKRLRYHLEIDGQVNCRKLLFSYMPVQDHMQQNKHAGFGRCLDRKCGITLLIGQTCPCKIHVFSLMKELTKRRYHYDDEVKDATQDWLSGIGPDFLVKGF</sequence>
<evidence type="ECO:0000313" key="2">
    <source>
        <dbReference type="Proteomes" id="UP000887013"/>
    </source>
</evidence>
<gene>
    <name evidence="1" type="ORF">NPIL_634821</name>
</gene>